<dbReference type="Gene3D" id="3.90.480.10">
    <property type="entry name" value="Sulfite Reductase Hemoprotein,Domain 2"/>
    <property type="match status" value="1"/>
</dbReference>
<dbReference type="Gene3D" id="3.30.413.10">
    <property type="entry name" value="Sulfite Reductase Hemoprotein, domain 1"/>
    <property type="match status" value="1"/>
</dbReference>
<evidence type="ECO:0000256" key="7">
    <source>
        <dbReference type="SAM" id="MobiDB-lite"/>
    </source>
</evidence>
<dbReference type="AlphaFoldDB" id="A0A382F8W3"/>
<dbReference type="Pfam" id="PF01077">
    <property type="entry name" value="NIR_SIR"/>
    <property type="match status" value="1"/>
</dbReference>
<evidence type="ECO:0000256" key="5">
    <source>
        <dbReference type="ARBA" id="ARBA00023004"/>
    </source>
</evidence>
<evidence type="ECO:0000313" key="10">
    <source>
        <dbReference type="EMBL" id="SVB59082.1"/>
    </source>
</evidence>
<accession>A0A382F8W3</accession>
<dbReference type="InterPro" id="IPR036136">
    <property type="entry name" value="Nit/Sulf_reduc_fer-like_dom_sf"/>
</dbReference>
<evidence type="ECO:0000256" key="4">
    <source>
        <dbReference type="ARBA" id="ARBA00023002"/>
    </source>
</evidence>
<organism evidence="10">
    <name type="scientific">marine metagenome</name>
    <dbReference type="NCBI Taxonomy" id="408172"/>
    <lineage>
        <taxon>unclassified sequences</taxon>
        <taxon>metagenomes</taxon>
        <taxon>ecological metagenomes</taxon>
    </lineage>
</organism>
<proteinExistence type="predicted"/>
<keyword evidence="5" id="KW-0408">Iron</keyword>
<dbReference type="SUPFAM" id="SSF56014">
    <property type="entry name" value="Nitrite and sulphite reductase 4Fe-4S domain-like"/>
    <property type="match status" value="1"/>
</dbReference>
<keyword evidence="3" id="KW-0479">Metal-binding</keyword>
<dbReference type="PANTHER" id="PTHR32439:SF9">
    <property type="entry name" value="BLR3264 PROTEIN"/>
    <property type="match status" value="1"/>
</dbReference>
<dbReference type="GO" id="GO:0016491">
    <property type="term" value="F:oxidoreductase activity"/>
    <property type="evidence" value="ECO:0007669"/>
    <property type="project" value="UniProtKB-KW"/>
</dbReference>
<dbReference type="Pfam" id="PF03460">
    <property type="entry name" value="NIR_SIR_ferr"/>
    <property type="match status" value="2"/>
</dbReference>
<evidence type="ECO:0000256" key="3">
    <source>
        <dbReference type="ARBA" id="ARBA00022723"/>
    </source>
</evidence>
<gene>
    <name evidence="10" type="ORF">METZ01_LOCUS211936</name>
</gene>
<feature type="domain" description="Nitrite/Sulfite reductase ferredoxin-like" evidence="9">
    <location>
        <begin position="89"/>
        <end position="145"/>
    </location>
</feature>
<feature type="domain" description="Nitrite/sulphite reductase 4Fe-4S" evidence="8">
    <location>
        <begin position="155"/>
        <end position="313"/>
    </location>
</feature>
<reference evidence="10" key="1">
    <citation type="submission" date="2018-05" db="EMBL/GenBank/DDBJ databases">
        <authorList>
            <person name="Lanie J.A."/>
            <person name="Ng W.-L."/>
            <person name="Kazmierczak K.M."/>
            <person name="Andrzejewski T.M."/>
            <person name="Davidsen T.M."/>
            <person name="Wayne K.J."/>
            <person name="Tettelin H."/>
            <person name="Glass J.I."/>
            <person name="Rusch D."/>
            <person name="Podicherti R."/>
            <person name="Tsui H.-C.T."/>
            <person name="Winkler M.E."/>
        </authorList>
    </citation>
    <scope>NUCLEOTIDE SEQUENCE</scope>
</reference>
<feature type="region of interest" description="Disordered" evidence="7">
    <location>
        <begin position="55"/>
        <end position="79"/>
    </location>
</feature>
<dbReference type="PANTHER" id="PTHR32439">
    <property type="entry name" value="FERREDOXIN--NITRITE REDUCTASE, CHLOROPLASTIC"/>
    <property type="match status" value="1"/>
</dbReference>
<evidence type="ECO:0000256" key="2">
    <source>
        <dbReference type="ARBA" id="ARBA00022617"/>
    </source>
</evidence>
<evidence type="ECO:0000256" key="1">
    <source>
        <dbReference type="ARBA" id="ARBA00022485"/>
    </source>
</evidence>
<evidence type="ECO:0000259" key="9">
    <source>
        <dbReference type="Pfam" id="PF03460"/>
    </source>
</evidence>
<keyword evidence="1" id="KW-0004">4Fe-4S</keyword>
<sequence length="419" mass="47465">MMEDSWSEKLNGQIPEDLGREIEIFETQIELRRRGEVDERLFAETRLRRGVYGQRYDNGHRHDGDDNQPLLYSEHPTKGPDTVWDAPGMLRIKIPYGRLTNEQIDVLAEVAEDYADSISHVTTRQDIQLHFVHIEDTPDIMRRLAVVGITTREACGNSVRNVTACHLAGVCKTEVFDISPYAEALKTFLLGHPDVQDFGRKMKPAFSGCAKEACGLVNMHDLGFVAATRMENGVERRGFEFYVGGGLGAIPHPAQLLDEFVTEDEILPLSQAVCRVFSRLGERENRGRARIKFLVAKLGIEEFRRLVFEERAELPHDPQWTAYLEELGDYEEKPLAEGASLEFKGNGDHSDSFRSWHRTNVRAQRQEGYAVATIKLPLGDITSDQMRALADIAREFVGDAVRLTVEQNIVLRWVTEADL</sequence>
<dbReference type="EMBL" id="UINC01048493">
    <property type="protein sequence ID" value="SVB59082.1"/>
    <property type="molecule type" value="Genomic_DNA"/>
</dbReference>
<keyword evidence="6" id="KW-0411">Iron-sulfur</keyword>
<evidence type="ECO:0000259" key="8">
    <source>
        <dbReference type="Pfam" id="PF01077"/>
    </source>
</evidence>
<evidence type="ECO:0000256" key="6">
    <source>
        <dbReference type="ARBA" id="ARBA00023014"/>
    </source>
</evidence>
<feature type="domain" description="Nitrite/Sulfite reductase ferredoxin-like" evidence="9">
    <location>
        <begin position="363"/>
        <end position="419"/>
    </location>
</feature>
<keyword evidence="4" id="KW-0560">Oxidoreductase</keyword>
<dbReference type="SUPFAM" id="SSF55124">
    <property type="entry name" value="Nitrite/Sulfite reductase N-terminal domain-like"/>
    <property type="match status" value="2"/>
</dbReference>
<feature type="non-terminal residue" evidence="10">
    <location>
        <position position="419"/>
    </location>
</feature>
<evidence type="ECO:0008006" key="11">
    <source>
        <dbReference type="Google" id="ProtNLM"/>
    </source>
</evidence>
<dbReference type="InterPro" id="IPR051329">
    <property type="entry name" value="NIR_SIR_4Fe-4S"/>
</dbReference>
<dbReference type="GO" id="GO:0046872">
    <property type="term" value="F:metal ion binding"/>
    <property type="evidence" value="ECO:0007669"/>
    <property type="project" value="UniProtKB-KW"/>
</dbReference>
<name>A0A382F8W3_9ZZZZ</name>
<dbReference type="InterPro" id="IPR045854">
    <property type="entry name" value="NO2/SO3_Rdtase_4Fe4S_sf"/>
</dbReference>
<protein>
    <recommendedName>
        <fullName evidence="11">Nitrite/Sulfite reductase ferredoxin-like domain-containing protein</fullName>
    </recommendedName>
</protein>
<dbReference type="GO" id="GO:0051539">
    <property type="term" value="F:4 iron, 4 sulfur cluster binding"/>
    <property type="evidence" value="ECO:0007669"/>
    <property type="project" value="UniProtKB-KW"/>
</dbReference>
<dbReference type="GO" id="GO:0020037">
    <property type="term" value="F:heme binding"/>
    <property type="evidence" value="ECO:0007669"/>
    <property type="project" value="InterPro"/>
</dbReference>
<keyword evidence="2" id="KW-0349">Heme</keyword>
<dbReference type="InterPro" id="IPR005117">
    <property type="entry name" value="NiRdtase/SiRdtase_haem-b_fer"/>
</dbReference>
<dbReference type="InterPro" id="IPR006067">
    <property type="entry name" value="NO2/SO3_Rdtase_4Fe4S_dom"/>
</dbReference>